<gene>
    <name evidence="1" type="ORF">OCBIM_22036944mg</name>
</gene>
<evidence type="ECO:0000313" key="1">
    <source>
        <dbReference type="EMBL" id="KOF95854.1"/>
    </source>
</evidence>
<reference evidence="1" key="1">
    <citation type="submission" date="2015-07" db="EMBL/GenBank/DDBJ databases">
        <title>MeaNS - Measles Nucleotide Surveillance Program.</title>
        <authorList>
            <person name="Tran T."/>
            <person name="Druce J."/>
        </authorList>
    </citation>
    <scope>NUCLEOTIDE SEQUENCE</scope>
    <source>
        <strain evidence="1">UCB-OBI-ISO-001</strain>
        <tissue evidence="1">Gonad</tissue>
    </source>
</reference>
<sequence length="51" mass="6134">MRCDHYNNNLHQQLIVVYLYHRLIVRFGEVLLLKKDFSKSAPIQQRIPLVL</sequence>
<dbReference type="EMBL" id="KQ416666">
    <property type="protein sequence ID" value="KOF95854.1"/>
    <property type="molecule type" value="Genomic_DNA"/>
</dbReference>
<organism evidence="1">
    <name type="scientific">Octopus bimaculoides</name>
    <name type="common">California two-spotted octopus</name>
    <dbReference type="NCBI Taxonomy" id="37653"/>
    <lineage>
        <taxon>Eukaryota</taxon>
        <taxon>Metazoa</taxon>
        <taxon>Spiralia</taxon>
        <taxon>Lophotrochozoa</taxon>
        <taxon>Mollusca</taxon>
        <taxon>Cephalopoda</taxon>
        <taxon>Coleoidea</taxon>
        <taxon>Octopodiformes</taxon>
        <taxon>Octopoda</taxon>
        <taxon>Incirrata</taxon>
        <taxon>Octopodidae</taxon>
        <taxon>Octopus</taxon>
    </lineage>
</organism>
<protein>
    <submittedName>
        <fullName evidence="1">Uncharacterized protein</fullName>
    </submittedName>
</protein>
<proteinExistence type="predicted"/>
<name>A0A0L8I3E7_OCTBM</name>
<accession>A0A0L8I3E7</accession>
<dbReference type="AlphaFoldDB" id="A0A0L8I3E7"/>